<protein>
    <submittedName>
        <fullName evidence="1">Uncharacterized protein</fullName>
    </submittedName>
</protein>
<dbReference type="EMBL" id="PDUG01000012">
    <property type="protein sequence ID" value="PIC13496.1"/>
    <property type="molecule type" value="Genomic_DNA"/>
</dbReference>
<accession>A0A2G5SF43</accession>
<evidence type="ECO:0000313" key="2">
    <source>
        <dbReference type="Proteomes" id="UP000230233"/>
    </source>
</evidence>
<dbReference type="OrthoDB" id="5886922at2759"/>
<evidence type="ECO:0000313" key="1">
    <source>
        <dbReference type="EMBL" id="PIC13496.1"/>
    </source>
</evidence>
<gene>
    <name evidence="1" type="ORF">B9Z55_027628</name>
</gene>
<organism evidence="1 2">
    <name type="scientific">Caenorhabditis nigoni</name>
    <dbReference type="NCBI Taxonomy" id="1611254"/>
    <lineage>
        <taxon>Eukaryota</taxon>
        <taxon>Metazoa</taxon>
        <taxon>Ecdysozoa</taxon>
        <taxon>Nematoda</taxon>
        <taxon>Chromadorea</taxon>
        <taxon>Rhabditida</taxon>
        <taxon>Rhabditina</taxon>
        <taxon>Rhabditomorpha</taxon>
        <taxon>Rhabditoidea</taxon>
        <taxon>Rhabditidae</taxon>
        <taxon>Peloderinae</taxon>
        <taxon>Caenorhabditis</taxon>
    </lineage>
</organism>
<sequence length="134" mass="14980">MSSSAAAAAAAAAASPLAIWRENRKKYLSEKAKNVKWPVTDAIKLKPVFLFDEPVFSIHMCADCRKENRSGNVTMDGDRQILKIKVCDICATMMNAQRRTKFFNYDVLCFKRSEEGGSSIDTDSTPGMWSSKKF</sequence>
<dbReference type="AlphaFoldDB" id="A0A2G5SF43"/>
<reference evidence="2" key="1">
    <citation type="submission" date="2017-10" db="EMBL/GenBank/DDBJ databases">
        <title>Rapid genome shrinkage in a self-fertile nematode reveals novel sperm competition proteins.</title>
        <authorList>
            <person name="Yin D."/>
            <person name="Schwarz E.M."/>
            <person name="Thomas C.G."/>
            <person name="Felde R.L."/>
            <person name="Korf I.F."/>
            <person name="Cutter A.D."/>
            <person name="Schartner C.M."/>
            <person name="Ralston E.J."/>
            <person name="Meyer B.J."/>
            <person name="Haag E.S."/>
        </authorList>
    </citation>
    <scope>NUCLEOTIDE SEQUENCE [LARGE SCALE GENOMIC DNA]</scope>
    <source>
        <strain evidence="2">JU1422</strain>
    </source>
</reference>
<comment type="caution">
    <text evidence="1">The sequence shown here is derived from an EMBL/GenBank/DDBJ whole genome shotgun (WGS) entry which is preliminary data.</text>
</comment>
<keyword evidence="2" id="KW-1185">Reference proteome</keyword>
<name>A0A2G5SF43_9PELO</name>
<dbReference type="Proteomes" id="UP000230233">
    <property type="component" value="Unassembled WGS sequence"/>
</dbReference>
<proteinExistence type="predicted"/>